<feature type="region of interest" description="Disordered" evidence="1">
    <location>
        <begin position="431"/>
        <end position="535"/>
    </location>
</feature>
<organism evidence="3 4">
    <name type="scientific">Actinoplanes regularis</name>
    <dbReference type="NCBI Taxonomy" id="52697"/>
    <lineage>
        <taxon>Bacteria</taxon>
        <taxon>Bacillati</taxon>
        <taxon>Actinomycetota</taxon>
        <taxon>Actinomycetes</taxon>
        <taxon>Micromonosporales</taxon>
        <taxon>Micromonosporaceae</taxon>
        <taxon>Actinoplanes</taxon>
    </lineage>
</organism>
<dbReference type="OrthoDB" id="9153660at2"/>
<evidence type="ECO:0000256" key="1">
    <source>
        <dbReference type="SAM" id="MobiDB-lite"/>
    </source>
</evidence>
<feature type="domain" description="eCIS core" evidence="2">
    <location>
        <begin position="21"/>
        <end position="97"/>
    </location>
</feature>
<dbReference type="AlphaFoldDB" id="A0A239C146"/>
<feature type="region of interest" description="Disordered" evidence="1">
    <location>
        <begin position="553"/>
        <end position="647"/>
    </location>
</feature>
<reference evidence="3 4" key="1">
    <citation type="submission" date="2017-06" db="EMBL/GenBank/DDBJ databases">
        <authorList>
            <person name="Kim H.J."/>
            <person name="Triplett B.A."/>
        </authorList>
    </citation>
    <scope>NUCLEOTIDE SEQUENCE [LARGE SCALE GENOMIC DNA]</scope>
    <source>
        <strain evidence="3 4">DSM 43151</strain>
    </source>
</reference>
<feature type="compositionally biased region" description="Basic and acidic residues" evidence="1">
    <location>
        <begin position="715"/>
        <end position="731"/>
    </location>
</feature>
<feature type="region of interest" description="Disordered" evidence="1">
    <location>
        <begin position="659"/>
        <end position="692"/>
    </location>
</feature>
<gene>
    <name evidence="3" type="ORF">SAMN06264365_110250</name>
</gene>
<dbReference type="Pfam" id="PF13699">
    <property type="entry name" value="eCIS_core"/>
    <property type="match status" value="1"/>
</dbReference>
<evidence type="ECO:0000313" key="4">
    <source>
        <dbReference type="Proteomes" id="UP000198415"/>
    </source>
</evidence>
<sequence>MTPAAPGPLLLDPLRHEGRGLDARARIDMERSLGAPFGDVVVHTGAASAAAADQAHAAAFTFGRHVVFGPHAYDPGSVRGRMLLAHELAHVVQQRRGGGIEAAESLPAESLSRSRSTGAGGTHEHAAGVTAAQAALGMSAPVAGAAPAGVAREDKDSELSWRDRLWTKAKRELREKSLMTLGAVEGLALEAGQIVDTVAWVESKKVDLVDDAIDWAGQRTGVSEETRTLIKQFNEPGFKAMREAAKKAGMVDPQTGAPIVSEKLTQLADRGEKAINDTFGGPEDPDSFFTSREAAQLVTALGSQVALALVGVEEVQLLLKVVSAAGVIKAVSDAVEHNPTGFATDRRFWTAVANGVLHFAGLASASAGKKIVTLVIDVIGVTLSTGSEIAQLREDWALPAGEERTKRLRKDVLGLVKAVISAIRQALTHHQTLKKTAGGGVQDESAPANHRNTGQETKSGPPEPTSSTSSTTPPTPGATSTAGGAQTTTTSGTGSTVVWGDSTTTSSTRPQTQRKTQPATPKSEQEPTGTPVSQHKEAVDLALEGEWKSMGALLTGGKRAVEGEEPLPTTPPKQAPDTEGAGTTPSPKLATKPAPASAPETPAPTTTPTTSTSTPTPKQLASAKKAAAARTNAAQAQRALAEQEHADAAKSLLDAEWAARKARKTADAAQQAHTDAPKGQQPAARKQAEAAKNELEAAYKTVAGARNRAAQSHQDLVRARGNVREAQDAARRIGRPPKAPAGPAPQKHPNAKNNLPPPWDHAANPYGPNRRWKPGDPVDMPSPSGAYPRWDTIRTRVWRSVATEELADRQAGRSVKTRKPGIDPARELSDAQLKQVVKTGKMPKRVEAEIEHDPIPQRVGRMLEDVGVGRDTARRLSGLGDSNNLLPTNKNFHAINDAVARLINPSRNKSLKVSLDDRLENPLASARPAEVAAIVESLKGPGVNLNTPSGERLRSALRDYKFRNRAAAPWEVP</sequence>
<feature type="compositionally biased region" description="Low complexity" evidence="1">
    <location>
        <begin position="457"/>
        <end position="522"/>
    </location>
</feature>
<feature type="compositionally biased region" description="Low complexity" evidence="1">
    <location>
        <begin position="590"/>
        <end position="640"/>
    </location>
</feature>
<protein>
    <recommendedName>
        <fullName evidence="2">eCIS core domain-containing protein</fullName>
    </recommendedName>
</protein>
<dbReference type="Proteomes" id="UP000198415">
    <property type="component" value="Unassembled WGS sequence"/>
</dbReference>
<keyword evidence="4" id="KW-1185">Reference proteome</keyword>
<dbReference type="RefSeq" id="WP_089295780.1">
    <property type="nucleotide sequence ID" value="NZ_BOMU01000062.1"/>
</dbReference>
<evidence type="ECO:0000259" key="2">
    <source>
        <dbReference type="Pfam" id="PF13699"/>
    </source>
</evidence>
<dbReference type="InterPro" id="IPR025295">
    <property type="entry name" value="eCIS_core_dom"/>
</dbReference>
<feature type="region of interest" description="Disordered" evidence="1">
    <location>
        <begin position="101"/>
        <end position="125"/>
    </location>
</feature>
<accession>A0A239C146</accession>
<evidence type="ECO:0000313" key="3">
    <source>
        <dbReference type="EMBL" id="SNS13967.1"/>
    </source>
</evidence>
<proteinExistence type="predicted"/>
<dbReference type="EMBL" id="FZNR01000010">
    <property type="protein sequence ID" value="SNS13967.1"/>
    <property type="molecule type" value="Genomic_DNA"/>
</dbReference>
<name>A0A239C146_9ACTN</name>
<feature type="region of interest" description="Disordered" evidence="1">
    <location>
        <begin position="705"/>
        <end position="766"/>
    </location>
</feature>